<dbReference type="EMBL" id="BEXD01000091">
    <property type="protein sequence ID" value="GBB84145.1"/>
    <property type="molecule type" value="Genomic_DNA"/>
</dbReference>
<reference evidence="1 2" key="1">
    <citation type="submission" date="2017-11" db="EMBL/GenBank/DDBJ databases">
        <title>The genome of Rhizophagus clarus HR1 reveals common genetic basis of auxotrophy among arbuscular mycorrhizal fungi.</title>
        <authorList>
            <person name="Kobayashi Y."/>
        </authorList>
    </citation>
    <scope>NUCLEOTIDE SEQUENCE [LARGE SCALE GENOMIC DNA]</scope>
    <source>
        <strain evidence="1 2">HR1</strain>
    </source>
</reference>
<sequence>MNFSIRSSALCKQMNSLSHESKILVNFGILSGITIPALVDDYIRNIEIFFENFTPYDHSGITSSPMIIKIVNFTLFLRKINDI</sequence>
<dbReference type="Proteomes" id="UP000247702">
    <property type="component" value="Unassembled WGS sequence"/>
</dbReference>
<dbReference type="AlphaFoldDB" id="A0A2Z6Q415"/>
<accession>A0A2Z6Q415</accession>
<protein>
    <submittedName>
        <fullName evidence="1">Uncharacterized protein</fullName>
    </submittedName>
</protein>
<name>A0A2Z6Q415_9GLOM</name>
<comment type="caution">
    <text evidence="1">The sequence shown here is derived from an EMBL/GenBank/DDBJ whole genome shotgun (WGS) entry which is preliminary data.</text>
</comment>
<gene>
    <name evidence="1" type="ORF">RclHR1_01080001</name>
</gene>
<evidence type="ECO:0000313" key="2">
    <source>
        <dbReference type="Proteomes" id="UP000247702"/>
    </source>
</evidence>
<organism evidence="1 2">
    <name type="scientific">Rhizophagus clarus</name>
    <dbReference type="NCBI Taxonomy" id="94130"/>
    <lineage>
        <taxon>Eukaryota</taxon>
        <taxon>Fungi</taxon>
        <taxon>Fungi incertae sedis</taxon>
        <taxon>Mucoromycota</taxon>
        <taxon>Glomeromycotina</taxon>
        <taxon>Glomeromycetes</taxon>
        <taxon>Glomerales</taxon>
        <taxon>Glomeraceae</taxon>
        <taxon>Rhizophagus</taxon>
    </lineage>
</organism>
<evidence type="ECO:0000313" key="1">
    <source>
        <dbReference type="EMBL" id="GBB84145.1"/>
    </source>
</evidence>
<proteinExistence type="predicted"/>
<keyword evidence="2" id="KW-1185">Reference proteome</keyword>